<name>A0ABP9ADI2_9SPHI</name>
<evidence type="ECO:0008006" key="3">
    <source>
        <dbReference type="Google" id="ProtNLM"/>
    </source>
</evidence>
<dbReference type="EMBL" id="BAABIQ010000002">
    <property type="protein sequence ID" value="GAA4779090.1"/>
    <property type="molecule type" value="Genomic_DNA"/>
</dbReference>
<organism evidence="1 2">
    <name type="scientific">Olivibacter ginsenosidimutans</name>
    <dbReference type="NCBI Taxonomy" id="1176537"/>
    <lineage>
        <taxon>Bacteria</taxon>
        <taxon>Pseudomonadati</taxon>
        <taxon>Bacteroidota</taxon>
        <taxon>Sphingobacteriia</taxon>
        <taxon>Sphingobacteriales</taxon>
        <taxon>Sphingobacteriaceae</taxon>
        <taxon>Olivibacter</taxon>
    </lineage>
</organism>
<dbReference type="RefSeq" id="WP_345229837.1">
    <property type="nucleotide sequence ID" value="NZ_BAABIQ010000002.1"/>
</dbReference>
<proteinExistence type="predicted"/>
<gene>
    <name evidence="1" type="ORF">GCM10023231_02200</name>
</gene>
<sequence length="180" mass="20615">MQPRYLIRSVLFIASACFYSQCHPPTTNGNDEQQESTQDTIPLPVKTEKLGNHGKVFYIDGKSILQDTLVNGDKRLRINGDLFLHITGDHFPLYIYTSLMQLEVISPSAFRISAYDKDQGQSVESLSGEIRIAKNYDSPFPEPDTLRENNLYMINRSIDLSEKENLDDDKLAQWWKRVGN</sequence>
<comment type="caution">
    <text evidence="1">The sequence shown here is derived from an EMBL/GenBank/DDBJ whole genome shotgun (WGS) entry which is preliminary data.</text>
</comment>
<accession>A0ABP9ADI2</accession>
<evidence type="ECO:0000313" key="1">
    <source>
        <dbReference type="EMBL" id="GAA4779090.1"/>
    </source>
</evidence>
<reference evidence="2" key="1">
    <citation type="journal article" date="2019" name="Int. J. Syst. Evol. Microbiol.">
        <title>The Global Catalogue of Microorganisms (GCM) 10K type strain sequencing project: providing services to taxonomists for standard genome sequencing and annotation.</title>
        <authorList>
            <consortium name="The Broad Institute Genomics Platform"/>
            <consortium name="The Broad Institute Genome Sequencing Center for Infectious Disease"/>
            <person name="Wu L."/>
            <person name="Ma J."/>
        </authorList>
    </citation>
    <scope>NUCLEOTIDE SEQUENCE [LARGE SCALE GENOMIC DNA]</scope>
    <source>
        <strain evidence="2">JCM 18200</strain>
    </source>
</reference>
<keyword evidence="2" id="KW-1185">Reference proteome</keyword>
<protein>
    <recommendedName>
        <fullName evidence="3">DUF4369 domain-containing protein</fullName>
    </recommendedName>
</protein>
<dbReference type="Proteomes" id="UP001501411">
    <property type="component" value="Unassembled WGS sequence"/>
</dbReference>
<evidence type="ECO:0000313" key="2">
    <source>
        <dbReference type="Proteomes" id="UP001501411"/>
    </source>
</evidence>